<protein>
    <submittedName>
        <fullName evidence="3">Copper amine oxidase N-terminal domain-containing protein</fullName>
    </submittedName>
</protein>
<evidence type="ECO:0000313" key="4">
    <source>
        <dbReference type="Proteomes" id="UP001057877"/>
    </source>
</evidence>
<dbReference type="EMBL" id="CP091430">
    <property type="protein sequence ID" value="UVI28663.1"/>
    <property type="molecule type" value="Genomic_DNA"/>
</dbReference>
<evidence type="ECO:0000259" key="2">
    <source>
        <dbReference type="Pfam" id="PF07833"/>
    </source>
</evidence>
<evidence type="ECO:0000256" key="1">
    <source>
        <dbReference type="SAM" id="SignalP"/>
    </source>
</evidence>
<reference evidence="3" key="1">
    <citation type="submission" date="2022-01" db="EMBL/GenBank/DDBJ databases">
        <title>Paenibacillus spongiae sp. nov., isolated from marine sponge.</title>
        <authorList>
            <person name="Li Z."/>
            <person name="Zhang M."/>
        </authorList>
    </citation>
    <scope>NUCLEOTIDE SEQUENCE</scope>
    <source>
        <strain evidence="3">PHS-Z3</strain>
    </source>
</reference>
<keyword evidence="4" id="KW-1185">Reference proteome</keyword>
<accession>A0ABY5S8K5</accession>
<feature type="signal peptide" evidence="1">
    <location>
        <begin position="1"/>
        <end position="24"/>
    </location>
</feature>
<dbReference type="RefSeq" id="WP_258384751.1">
    <property type="nucleotide sequence ID" value="NZ_CP091430.1"/>
</dbReference>
<feature type="chain" id="PRO_5046407739" evidence="1">
    <location>
        <begin position="25"/>
        <end position="319"/>
    </location>
</feature>
<proteinExistence type="predicted"/>
<gene>
    <name evidence="3" type="ORF">L1F29_24940</name>
</gene>
<dbReference type="Proteomes" id="UP001057877">
    <property type="component" value="Chromosome"/>
</dbReference>
<name>A0ABY5S8K5_9BACL</name>
<dbReference type="InterPro" id="IPR036582">
    <property type="entry name" value="Mao_N_sf"/>
</dbReference>
<feature type="domain" description="Copper amine oxidase-like N-terminal" evidence="2">
    <location>
        <begin position="51"/>
        <end position="153"/>
    </location>
</feature>
<organism evidence="3 4">
    <name type="scientific">Paenibacillus spongiae</name>
    <dbReference type="NCBI Taxonomy" id="2909671"/>
    <lineage>
        <taxon>Bacteria</taxon>
        <taxon>Bacillati</taxon>
        <taxon>Bacillota</taxon>
        <taxon>Bacilli</taxon>
        <taxon>Bacillales</taxon>
        <taxon>Paenibacillaceae</taxon>
        <taxon>Paenibacillus</taxon>
    </lineage>
</organism>
<evidence type="ECO:0000313" key="3">
    <source>
        <dbReference type="EMBL" id="UVI28663.1"/>
    </source>
</evidence>
<dbReference type="SUPFAM" id="SSF55383">
    <property type="entry name" value="Copper amine oxidase, domain N"/>
    <property type="match status" value="1"/>
</dbReference>
<dbReference type="InterPro" id="IPR012854">
    <property type="entry name" value="Cu_amine_oxidase-like_N"/>
</dbReference>
<keyword evidence="1" id="KW-0732">Signal</keyword>
<dbReference type="Pfam" id="PF07833">
    <property type="entry name" value="Cu_amine_oxidN1"/>
    <property type="match status" value="1"/>
</dbReference>
<dbReference type="Gene3D" id="3.30.457.10">
    <property type="entry name" value="Copper amine oxidase-like, N-terminal domain"/>
    <property type="match status" value="1"/>
</dbReference>
<sequence>MKNLNWKNKVKVLVAMSMLASALAGVATAGAAAKSKTKIVSSDMPVKVLYNARQVASDVKPKVVEGAVLVPIRFIGEKIGSKITVAKNNKDISIEKGLSVVNVTINSNVATINGKKVTLNAKVLAESGRTLVPLQALNGLGVPVEWDAITRFVWVGSKEVPLLEDVAPKAVSIDQYKKLFKGNEILLNVDGKSNRDTVTLIDDSIFPFKTSDLKTFYRYDLAYDILGQQYIKATTTDKGITETKMFFMTSEKLLYRQAVVELRENATKDVRIHYFPIVSITDLNYYDDKNYKNFKLKNIQTIYIHTSYPSILVYKPSWR</sequence>